<dbReference type="FunFam" id="2.60.40.10:FF:000033">
    <property type="entry name" value="Killer cell immunoglobulin-like receptor"/>
    <property type="match status" value="1"/>
</dbReference>
<dbReference type="EMBL" id="LS974101">
    <property type="protein sequence ID" value="SSB88450.1"/>
    <property type="molecule type" value="mRNA"/>
</dbReference>
<dbReference type="GO" id="GO:0005886">
    <property type="term" value="C:plasma membrane"/>
    <property type="evidence" value="ECO:0007669"/>
    <property type="project" value="UniProtKB-SubCell"/>
</dbReference>
<evidence type="ECO:0000256" key="8">
    <source>
        <dbReference type="ARBA" id="ARBA00023136"/>
    </source>
</evidence>
<evidence type="ECO:0000256" key="1">
    <source>
        <dbReference type="ARBA" id="ARBA00004251"/>
    </source>
</evidence>
<feature type="compositionally biased region" description="Polar residues" evidence="13">
    <location>
        <begin position="374"/>
        <end position="399"/>
    </location>
</feature>
<dbReference type="Pfam" id="PF00047">
    <property type="entry name" value="ig"/>
    <property type="match status" value="2"/>
</dbReference>
<dbReference type="InterPro" id="IPR013783">
    <property type="entry name" value="Ig-like_fold"/>
</dbReference>
<evidence type="ECO:0007829" key="20">
    <source>
        <dbReference type="PeptideAtlas" id="A0A0G2JMD1"/>
    </source>
</evidence>
<dbReference type="FunFam" id="2.60.40.10:FF:000049">
    <property type="entry name" value="Leukocyte immunoglobulin-like receptor subfamily B member 1"/>
    <property type="match status" value="1"/>
</dbReference>
<evidence type="ECO:0000259" key="16">
    <source>
        <dbReference type="SMART" id="SM00409"/>
    </source>
</evidence>
<keyword evidence="12" id="KW-0393">Immunoglobulin domain</keyword>
<keyword evidence="5 15" id="KW-0732">Signal</keyword>
<evidence type="ECO:0000313" key="19">
    <source>
        <dbReference type="Proteomes" id="UP000005640"/>
    </source>
</evidence>
<dbReference type="Proteomes" id="UP000005640">
    <property type="component" value="Unplaced"/>
</dbReference>
<keyword evidence="4 14" id="KW-0812">Transmembrane</keyword>
<evidence type="ECO:0000313" key="17">
    <source>
        <dbReference type="EMBL" id="SSB88450.1"/>
    </source>
</evidence>
<name>A0A0G2JMD1_HUMAN</name>
<feature type="domain" description="Immunoglobulin" evidence="16">
    <location>
        <begin position="131"/>
        <end position="218"/>
    </location>
</feature>
<dbReference type="HGNC" id="HGNC:6332">
    <property type="gene designation" value="KIR2DL4"/>
</dbReference>
<protein>
    <submittedName>
        <fullName evidence="17">KIR2DL4 protein</fullName>
    </submittedName>
    <submittedName>
        <fullName evidence="18">Killer cell immunoglobulin like receptor, two Ig domains and long cytoplasmic tail 4</fullName>
    </submittedName>
</protein>
<dbReference type="SMR" id="A0A0G2JMD1"/>
<dbReference type="AlphaFoldDB" id="A0A0G2JMD1"/>
<dbReference type="InterPro" id="IPR036179">
    <property type="entry name" value="Ig-like_dom_sf"/>
</dbReference>
<keyword evidence="6" id="KW-0677">Repeat</keyword>
<feature type="region of interest" description="Disordered" evidence="13">
    <location>
        <begin position="360"/>
        <end position="399"/>
    </location>
</feature>
<proteinExistence type="evidence at protein level"/>
<evidence type="ECO:0000256" key="2">
    <source>
        <dbReference type="ARBA" id="ARBA00008637"/>
    </source>
</evidence>
<reference evidence="17" key="1">
    <citation type="submission" date="2018-06" db="EMBL/GenBank/DDBJ databases">
        <authorList>
            <person name="Zhirakovskaya E."/>
        </authorList>
    </citation>
    <scope>NUCLEOTIDE SEQUENCE</scope>
</reference>
<keyword evidence="8 14" id="KW-0472">Membrane</keyword>
<keyword evidence="7 14" id="KW-1133">Transmembrane helix</keyword>
<evidence type="ECO:0000256" key="9">
    <source>
        <dbReference type="ARBA" id="ARBA00023157"/>
    </source>
</evidence>
<evidence type="ECO:0000313" key="18">
    <source>
        <dbReference type="Ensembl" id="ENSP00000479000.1"/>
    </source>
</evidence>
<dbReference type="Gene3D" id="2.60.40.10">
    <property type="entry name" value="Immunoglobulins"/>
    <property type="match status" value="2"/>
</dbReference>
<dbReference type="Ensembl" id="ENST00000615396.4">
    <property type="protein sequence ID" value="ENSP00000479000.1"/>
    <property type="gene ID" value="ENSG00000273575.4"/>
</dbReference>
<evidence type="ECO:0000256" key="3">
    <source>
        <dbReference type="ARBA" id="ARBA00022475"/>
    </source>
</evidence>
<keyword evidence="19" id="KW-1185">Reference proteome</keyword>
<comment type="similarity">
    <text evidence="2">Belongs to the immunoglobulin superfamily.</text>
</comment>
<sequence>MSMSPTVIILACLGFFLDQSVWAHVGGQDKPFCSAWPSAVVPQGGHVTLRCHYRRGFNIFTLYKKDGVPVPELYNRIFWNSFLISPVTPAHAGTYRCRGFHPHSPTEWSAPSNPLVIMVTGLYEKPSLTARPGPTVRAGENVTLSCSSQSSFDIYHLSREGEAHELRLPAVPSINGTFQADFPLGPATHGETYRCFGSFHGSPYEWSDPSDPLPVSVTGNPSSSWPSPTEPSFKTGIARHLHAVIRYSVAIILFTILPFFLLHRWCSKKKVSLTKQRPENSGPCAEAGWEHADAAVMNQEPAGHRTVNREDSDEQDPQEVTYAQLDHCIFTQRKITGPSQRSKRPSTDTSVCIELPNAEPRALSPAHEHHSQALMGSSRETTALSQTQLASSNVPAAGI</sequence>
<dbReference type="InterPro" id="IPR050412">
    <property type="entry name" value="Ig-like_Receptors_ImmuneReg"/>
</dbReference>
<evidence type="ECO:0000256" key="14">
    <source>
        <dbReference type="SAM" id="Phobius"/>
    </source>
</evidence>
<gene>
    <name evidence="17 18" type="primary">KIR2DL4</name>
</gene>
<dbReference type="OrthoDB" id="9613897at2759"/>
<keyword evidence="11" id="KW-0325">Glycoprotein</keyword>
<dbReference type="PANTHER" id="PTHR11738">
    <property type="entry name" value="MHC CLASS I NK CELL RECEPTOR"/>
    <property type="match status" value="1"/>
</dbReference>
<evidence type="ECO:0000256" key="15">
    <source>
        <dbReference type="SAM" id="SignalP"/>
    </source>
</evidence>
<keyword evidence="10" id="KW-0675">Receptor</keyword>
<evidence type="ECO:0000256" key="10">
    <source>
        <dbReference type="ARBA" id="ARBA00023170"/>
    </source>
</evidence>
<evidence type="ECO:0000256" key="6">
    <source>
        <dbReference type="ARBA" id="ARBA00022737"/>
    </source>
</evidence>
<evidence type="ECO:0000256" key="13">
    <source>
        <dbReference type="SAM" id="MobiDB-lite"/>
    </source>
</evidence>
<evidence type="ECO:0000256" key="5">
    <source>
        <dbReference type="ARBA" id="ARBA00022729"/>
    </source>
</evidence>
<comment type="subcellular location">
    <subcellularLocation>
        <location evidence="1">Cell membrane</location>
        <topology evidence="1">Single-pass type I membrane protein</topology>
    </subcellularLocation>
</comment>
<dbReference type="SUPFAM" id="SSF48726">
    <property type="entry name" value="Immunoglobulin"/>
    <property type="match status" value="2"/>
</dbReference>
<dbReference type="InterPro" id="IPR013151">
    <property type="entry name" value="Immunoglobulin_dom"/>
</dbReference>
<feature type="domain" description="Immunoglobulin" evidence="16">
    <location>
        <begin position="36"/>
        <end position="120"/>
    </location>
</feature>
<evidence type="ECO:0000256" key="12">
    <source>
        <dbReference type="ARBA" id="ARBA00023319"/>
    </source>
</evidence>
<keyword evidence="20" id="KW-1267">Proteomics identification</keyword>
<evidence type="ECO:0000256" key="4">
    <source>
        <dbReference type="ARBA" id="ARBA00022692"/>
    </source>
</evidence>
<keyword evidence="9" id="KW-1015">Disulfide bond</keyword>
<feature type="transmembrane region" description="Helical" evidence="14">
    <location>
        <begin position="244"/>
        <end position="262"/>
    </location>
</feature>
<reference evidence="18" key="2">
    <citation type="submission" date="2025-05" db="UniProtKB">
        <authorList>
            <consortium name="Ensembl"/>
        </authorList>
    </citation>
    <scope>IDENTIFICATION</scope>
</reference>
<feature type="chain" id="PRO_5044542398" evidence="15">
    <location>
        <begin position="24"/>
        <end position="399"/>
    </location>
</feature>
<evidence type="ECO:0000256" key="11">
    <source>
        <dbReference type="ARBA" id="ARBA00023180"/>
    </source>
</evidence>
<dbReference type="PANTHER" id="PTHR11738:SF113">
    <property type="entry name" value="KILLER CELL IMMUNOGLOBULIN-LIKE RECEPTOR 2DL4"/>
    <property type="match status" value="1"/>
</dbReference>
<feature type="signal peptide" evidence="15">
    <location>
        <begin position="1"/>
        <end position="23"/>
    </location>
</feature>
<accession>A0A0G2JMD1</accession>
<dbReference type="InterPro" id="IPR003599">
    <property type="entry name" value="Ig_sub"/>
</dbReference>
<evidence type="ECO:0000256" key="7">
    <source>
        <dbReference type="ARBA" id="ARBA00022989"/>
    </source>
</evidence>
<organism evidence="18 19">
    <name type="scientific">Homo sapiens</name>
    <name type="common">Human</name>
    <dbReference type="NCBI Taxonomy" id="9606"/>
    <lineage>
        <taxon>Eukaryota</taxon>
        <taxon>Metazoa</taxon>
        <taxon>Chordata</taxon>
        <taxon>Craniata</taxon>
        <taxon>Vertebrata</taxon>
        <taxon>Euteleostomi</taxon>
        <taxon>Mammalia</taxon>
        <taxon>Eutheria</taxon>
        <taxon>Euarchontoglires</taxon>
        <taxon>Primates</taxon>
        <taxon>Haplorrhini</taxon>
        <taxon>Catarrhini</taxon>
        <taxon>Hominidae</taxon>
        <taxon>Homo</taxon>
    </lineage>
</organism>
<dbReference type="SMART" id="SM00409">
    <property type="entry name" value="IG"/>
    <property type="match status" value="2"/>
</dbReference>
<keyword evidence="3" id="KW-1003">Cell membrane</keyword>